<reference evidence="4" key="1">
    <citation type="journal article" date="2019" name="Int. J. Syst. Evol. Microbiol.">
        <title>The Global Catalogue of Microorganisms (GCM) 10K type strain sequencing project: providing services to taxonomists for standard genome sequencing and annotation.</title>
        <authorList>
            <consortium name="The Broad Institute Genomics Platform"/>
            <consortium name="The Broad Institute Genome Sequencing Center for Infectious Disease"/>
            <person name="Wu L."/>
            <person name="Ma J."/>
        </authorList>
    </citation>
    <scope>NUCLEOTIDE SEQUENCE [LARGE SCALE GENOMIC DNA]</scope>
    <source>
        <strain evidence="4">KCTC 42662</strain>
    </source>
</reference>
<keyword evidence="1" id="KW-1133">Transmembrane helix</keyword>
<evidence type="ECO:0000313" key="3">
    <source>
        <dbReference type="EMBL" id="MFD2546729.1"/>
    </source>
</evidence>
<dbReference type="InterPro" id="IPR018905">
    <property type="entry name" value="A-galactase_NEW3"/>
</dbReference>
<sequence>MLTGLLRSTKLYPSILCALFVYLGYGIPTPVQAQIKSPSRFEARLLNMEAPANEPFRYNATLFHGDTPPVVYEFQSDIPAGWQVRMRVDGNTVTSVQMEQEQSREIGIEINAPFSAKPGKYPLSIKALSPRDTLSLALEAVVRGTYGMELTTPTGRLSDEVTTGSRKQVKILIKNTGTLPLQDIELSAQLPSKWESTFEPAQITHLEAGKSTEVQVVLNVPEKTIAGDYAAKLLSKNVNTQAETAFRFTVKTSLLSGWIGVIVIACAIGLIVLLIRKYGRR</sequence>
<dbReference type="RefSeq" id="WP_380900805.1">
    <property type="nucleotide sequence ID" value="NZ_JBHUEG010000007.1"/>
</dbReference>
<dbReference type="EMBL" id="JBHULR010000003">
    <property type="protein sequence ID" value="MFD2546729.1"/>
    <property type="molecule type" value="Genomic_DNA"/>
</dbReference>
<accession>A0ABW5KEW9</accession>
<dbReference type="Proteomes" id="UP001597545">
    <property type="component" value="Unassembled WGS sequence"/>
</dbReference>
<feature type="domain" description="Alpha-galactosidase NEW3" evidence="2">
    <location>
        <begin position="162"/>
        <end position="233"/>
    </location>
</feature>
<dbReference type="InterPro" id="IPR013783">
    <property type="entry name" value="Ig-like_fold"/>
</dbReference>
<gene>
    <name evidence="3" type="ORF">ACFSR5_03610</name>
</gene>
<dbReference type="Pfam" id="PF10633">
    <property type="entry name" value="NPCBM_assoc"/>
    <property type="match status" value="1"/>
</dbReference>
<keyword evidence="1" id="KW-0472">Membrane</keyword>
<dbReference type="PANTHER" id="PTHR39198">
    <property type="entry name" value="HYPOTHETICAL MEMBRANE PROTEIN, CONSERVED"/>
    <property type="match status" value="1"/>
</dbReference>
<dbReference type="Gene3D" id="2.60.40.10">
    <property type="entry name" value="Immunoglobulins"/>
    <property type="match status" value="1"/>
</dbReference>
<keyword evidence="4" id="KW-1185">Reference proteome</keyword>
<comment type="caution">
    <text evidence="3">The sequence shown here is derived from an EMBL/GenBank/DDBJ whole genome shotgun (WGS) entry which is preliminary data.</text>
</comment>
<feature type="transmembrane region" description="Helical" evidence="1">
    <location>
        <begin position="255"/>
        <end position="275"/>
    </location>
</feature>
<evidence type="ECO:0000256" key="1">
    <source>
        <dbReference type="SAM" id="Phobius"/>
    </source>
</evidence>
<dbReference type="PANTHER" id="PTHR39198:SF1">
    <property type="entry name" value="ALPHA-GALACTOSIDASE NEW3 DOMAIN-CONTAINING PROTEIN"/>
    <property type="match status" value="1"/>
</dbReference>
<evidence type="ECO:0000313" key="4">
    <source>
        <dbReference type="Proteomes" id="UP001597545"/>
    </source>
</evidence>
<proteinExistence type="predicted"/>
<keyword evidence="1" id="KW-0812">Transmembrane</keyword>
<organism evidence="3 4">
    <name type="scientific">Sphingobacterium suaedae</name>
    <dbReference type="NCBI Taxonomy" id="1686402"/>
    <lineage>
        <taxon>Bacteria</taxon>
        <taxon>Pseudomonadati</taxon>
        <taxon>Bacteroidota</taxon>
        <taxon>Sphingobacteriia</taxon>
        <taxon>Sphingobacteriales</taxon>
        <taxon>Sphingobacteriaceae</taxon>
        <taxon>Sphingobacterium</taxon>
    </lineage>
</organism>
<protein>
    <submittedName>
        <fullName evidence="3">NEW3 domain-containing protein</fullName>
    </submittedName>
</protein>
<name>A0ABW5KEW9_9SPHI</name>
<evidence type="ECO:0000259" key="2">
    <source>
        <dbReference type="Pfam" id="PF10633"/>
    </source>
</evidence>